<comment type="caution">
    <text evidence="3">The sequence shown here is derived from an EMBL/GenBank/DDBJ whole genome shotgun (WGS) entry which is preliminary data.</text>
</comment>
<evidence type="ECO:0000313" key="3">
    <source>
        <dbReference type="EMBL" id="TVU71237.1"/>
    </source>
</evidence>
<dbReference type="InterPro" id="IPR029058">
    <property type="entry name" value="AB_hydrolase_fold"/>
</dbReference>
<dbReference type="SMART" id="SM00939">
    <property type="entry name" value="PepX_C"/>
    <property type="match status" value="1"/>
</dbReference>
<dbReference type="Proteomes" id="UP000319941">
    <property type="component" value="Unassembled WGS sequence"/>
</dbReference>
<feature type="domain" description="Xaa-Pro dipeptidyl-peptidase C-terminal" evidence="2">
    <location>
        <begin position="291"/>
        <end position="545"/>
    </location>
</feature>
<proteinExistence type="predicted"/>
<dbReference type="InterPro" id="IPR000383">
    <property type="entry name" value="Xaa-Pro-like_dom"/>
</dbReference>
<dbReference type="InterPro" id="IPR005674">
    <property type="entry name" value="CocE/Ser_esterase"/>
</dbReference>
<dbReference type="Gene3D" id="1.10.3020.10">
    <property type="entry name" value="alpha-amino acid ester hydrolase ( Helical cap domain)"/>
    <property type="match status" value="1"/>
</dbReference>
<dbReference type="PANTHER" id="PTHR43056">
    <property type="entry name" value="PEPTIDASE S9 PROLYL OLIGOPEPTIDASE"/>
    <property type="match status" value="1"/>
</dbReference>
<evidence type="ECO:0000313" key="4">
    <source>
        <dbReference type="Proteomes" id="UP000319941"/>
    </source>
</evidence>
<dbReference type="Pfam" id="PF08530">
    <property type="entry name" value="PepX_C"/>
    <property type="match status" value="1"/>
</dbReference>
<name>A0A558HQ30_9GAMM</name>
<dbReference type="RefSeq" id="WP_144727064.1">
    <property type="nucleotide sequence ID" value="NZ_CAWOWR010000097.1"/>
</dbReference>
<dbReference type="GO" id="GO:0008239">
    <property type="term" value="F:dipeptidyl-peptidase activity"/>
    <property type="evidence" value="ECO:0007669"/>
    <property type="project" value="InterPro"/>
</dbReference>
<dbReference type="Gene3D" id="2.60.120.260">
    <property type="entry name" value="Galactose-binding domain-like"/>
    <property type="match status" value="1"/>
</dbReference>
<dbReference type="STRING" id="553385.GCA_000591415_02742"/>
<accession>A0A558HQ30</accession>
<sequence>MQVKTDFPYTVREIEHLLIPLSDGTHLAARIWLPEGAEQAPVPAILEYLPYRKNDGTAPRDALTHPYFAGHGYASVRVDMRGNGESQGLMEDEYLPLEQADALEVIDWIAQQPWCTGKLGMMGISWGGFNSLQLAAHTPEPLKAIITLCSTDDRYTDDIHYKGGNLLNENLAWAATMLSFSAAPPDPRLVGDEWRAMWHERLDNMPLLAETWLSHQHRDDYWRQGSINTDYANIEAAVYAIGGWGDAYKNTVSRMMENLSCPRKALIGPWIHKYPHFAVPHPAIGFLQEALRWWDHWLKGEENGVMDEPSATFYLQDSLPPKTMYAERPGRWVQTDGWPARNVLMHEMSLSETGLGHDEQPLTTPVVIDSPLTAGRHQGEYCAIWFGPDLPADQRIDDALAVCFDSAPLEAPLDILGKPKVHLTLASDQDCGQLIVRLSDVQPDGQVARITYGALNLIVRDHDRPQRLVPGEPLQITFELDMIGYQIPAGHRLRVALASSSFPMLWPAARRSALTLLPGLQTLELPIFEGQAIANPFAAPESAPPANISEQRVAQPSRSVMEDVASGEITTIVEDDMGAMTFDDTGLRVEQRCTERYTAHPDEADRTRAEIVWHYHAGRDQSAHDSARDETTPGQFDVRVESHYRMRCDAEHFHLEAEQIAWEDGEEVHRRDWQCSVPRTAV</sequence>
<dbReference type="InterPro" id="IPR013736">
    <property type="entry name" value="Xaa-Pro_dipept_C"/>
</dbReference>
<dbReference type="PANTHER" id="PTHR43056:SF10">
    <property type="entry name" value="COCE_NOND FAMILY, PUTATIVE (AFU_ORTHOLOGUE AFUA_7G00600)-RELATED"/>
    <property type="match status" value="1"/>
</dbReference>
<protein>
    <submittedName>
        <fullName evidence="3">CocE/NonD family hydrolase</fullName>
    </submittedName>
</protein>
<keyword evidence="1 3" id="KW-0378">Hydrolase</keyword>
<dbReference type="OrthoDB" id="9806163at2"/>
<reference evidence="3 4" key="1">
    <citation type="submission" date="2019-07" db="EMBL/GenBank/DDBJ databases">
        <title>Diversity of Bacteria from Kongsfjorden, Arctic.</title>
        <authorList>
            <person name="Yu Y."/>
        </authorList>
    </citation>
    <scope>NUCLEOTIDE SEQUENCE [LARGE SCALE GENOMIC DNA]</scope>
    <source>
        <strain evidence="3 4">SM1923</strain>
    </source>
</reference>
<dbReference type="SUPFAM" id="SSF49785">
    <property type="entry name" value="Galactose-binding domain-like"/>
    <property type="match status" value="1"/>
</dbReference>
<dbReference type="SUPFAM" id="SSF53474">
    <property type="entry name" value="alpha/beta-Hydrolases"/>
    <property type="match status" value="1"/>
</dbReference>
<dbReference type="Pfam" id="PF02129">
    <property type="entry name" value="Peptidase_S15"/>
    <property type="match status" value="1"/>
</dbReference>
<dbReference type="EMBL" id="VNFH01000004">
    <property type="protein sequence ID" value="TVU71237.1"/>
    <property type="molecule type" value="Genomic_DNA"/>
</dbReference>
<gene>
    <name evidence="3" type="ORF">FQP86_06825</name>
</gene>
<dbReference type="Gene3D" id="3.40.50.1820">
    <property type="entry name" value="alpha/beta hydrolase"/>
    <property type="match status" value="1"/>
</dbReference>
<dbReference type="InterPro" id="IPR050585">
    <property type="entry name" value="Xaa-Pro_dipeptidyl-ppase/CocE"/>
</dbReference>
<dbReference type="InterPro" id="IPR008979">
    <property type="entry name" value="Galactose-bd-like_sf"/>
</dbReference>
<organism evidence="3 4">
    <name type="scientific">Cobetia crustatorum</name>
    <dbReference type="NCBI Taxonomy" id="553385"/>
    <lineage>
        <taxon>Bacteria</taxon>
        <taxon>Pseudomonadati</taxon>
        <taxon>Pseudomonadota</taxon>
        <taxon>Gammaproteobacteria</taxon>
        <taxon>Oceanospirillales</taxon>
        <taxon>Halomonadaceae</taxon>
        <taxon>Cobetia</taxon>
    </lineage>
</organism>
<dbReference type="AlphaFoldDB" id="A0A558HQ30"/>
<keyword evidence="4" id="KW-1185">Reference proteome</keyword>
<dbReference type="NCBIfam" id="TIGR00976">
    <property type="entry name" value="CocE_NonD"/>
    <property type="match status" value="1"/>
</dbReference>
<evidence type="ECO:0000259" key="2">
    <source>
        <dbReference type="SMART" id="SM00939"/>
    </source>
</evidence>
<evidence type="ECO:0000256" key="1">
    <source>
        <dbReference type="ARBA" id="ARBA00022801"/>
    </source>
</evidence>